<comment type="similarity">
    <text evidence="2">Belongs to the nitroreductase family.</text>
</comment>
<dbReference type="InterPro" id="IPR029479">
    <property type="entry name" value="Nitroreductase"/>
</dbReference>
<dbReference type="AlphaFoldDB" id="A0A8H6THL0"/>
<keyword evidence="3" id="KW-0285">Flavoprotein</keyword>
<evidence type="ECO:0000256" key="2">
    <source>
        <dbReference type="ARBA" id="ARBA00007118"/>
    </source>
</evidence>
<evidence type="ECO:0000256" key="5">
    <source>
        <dbReference type="ARBA" id="ARBA00023002"/>
    </source>
</evidence>
<evidence type="ECO:0000256" key="4">
    <source>
        <dbReference type="ARBA" id="ARBA00022643"/>
    </source>
</evidence>
<protein>
    <submittedName>
        <fullName evidence="7">Nitrobenzene nitroreductase</fullName>
    </submittedName>
</protein>
<proteinExistence type="inferred from homology"/>
<dbReference type="Pfam" id="PF00881">
    <property type="entry name" value="Nitroreductase"/>
    <property type="match status" value="1"/>
</dbReference>
<keyword evidence="4" id="KW-0288">FMN</keyword>
<dbReference type="PANTHER" id="PTHR43673:SF2">
    <property type="entry name" value="NITROREDUCTASE"/>
    <property type="match status" value="1"/>
</dbReference>
<evidence type="ECO:0000256" key="3">
    <source>
        <dbReference type="ARBA" id="ARBA00022630"/>
    </source>
</evidence>
<keyword evidence="8" id="KW-1185">Reference proteome</keyword>
<organism evidence="7 8">
    <name type="scientific">Mycena chlorophos</name>
    <name type="common">Agaric fungus</name>
    <name type="synonym">Agaricus chlorophos</name>
    <dbReference type="NCBI Taxonomy" id="658473"/>
    <lineage>
        <taxon>Eukaryota</taxon>
        <taxon>Fungi</taxon>
        <taxon>Dikarya</taxon>
        <taxon>Basidiomycota</taxon>
        <taxon>Agaricomycotina</taxon>
        <taxon>Agaricomycetes</taxon>
        <taxon>Agaricomycetidae</taxon>
        <taxon>Agaricales</taxon>
        <taxon>Marasmiineae</taxon>
        <taxon>Mycenaceae</taxon>
        <taxon>Mycena</taxon>
    </lineage>
</organism>
<sequence length="237" mass="26402">MTSDTVDEQFEADNLTVQIVDRILKERFSARFYLPIPVPRSAIEDIVDAANAGPSGFNMQPWNVYALFGSVKDALVKDMLAAFHADEPSTAKFDNMAVNVPEEFAARRRELGARLYGALGVSQDDLAKKREIQARNFRFFDAPVALIFTLNSQLKEGAWLDLGIFIQGAIIAARARGLEALSTPRYNDIIRTHLNFSPKDIVACGMAMGYADHEQVRQNYVRPAKRSLEEVLHIVGA</sequence>
<feature type="domain" description="Nitroreductase" evidence="6">
    <location>
        <begin position="24"/>
        <end position="210"/>
    </location>
</feature>
<name>A0A8H6THL0_MYCCL</name>
<evidence type="ECO:0000313" key="8">
    <source>
        <dbReference type="Proteomes" id="UP000613580"/>
    </source>
</evidence>
<dbReference type="Gene3D" id="3.40.109.10">
    <property type="entry name" value="NADH Oxidase"/>
    <property type="match status" value="1"/>
</dbReference>
<dbReference type="EMBL" id="JACAZE010000005">
    <property type="protein sequence ID" value="KAF7317344.1"/>
    <property type="molecule type" value="Genomic_DNA"/>
</dbReference>
<evidence type="ECO:0000259" key="6">
    <source>
        <dbReference type="Pfam" id="PF00881"/>
    </source>
</evidence>
<dbReference type="OrthoDB" id="41362at2759"/>
<dbReference type="InterPro" id="IPR000415">
    <property type="entry name" value="Nitroreductase-like"/>
</dbReference>
<dbReference type="PANTHER" id="PTHR43673">
    <property type="entry name" value="NAD(P)H NITROREDUCTASE YDGI-RELATED"/>
    <property type="match status" value="1"/>
</dbReference>
<accession>A0A8H6THL0</accession>
<evidence type="ECO:0000256" key="1">
    <source>
        <dbReference type="ARBA" id="ARBA00001917"/>
    </source>
</evidence>
<reference evidence="7" key="1">
    <citation type="submission" date="2020-05" db="EMBL/GenBank/DDBJ databases">
        <title>Mycena genomes resolve the evolution of fungal bioluminescence.</title>
        <authorList>
            <person name="Tsai I.J."/>
        </authorList>
    </citation>
    <scope>NUCLEOTIDE SEQUENCE</scope>
    <source>
        <strain evidence="7">110903Hualien_Pintung</strain>
    </source>
</reference>
<keyword evidence="5" id="KW-0560">Oxidoreductase</keyword>
<dbReference type="GO" id="GO:0016491">
    <property type="term" value="F:oxidoreductase activity"/>
    <property type="evidence" value="ECO:0007669"/>
    <property type="project" value="UniProtKB-KW"/>
</dbReference>
<evidence type="ECO:0000313" key="7">
    <source>
        <dbReference type="EMBL" id="KAF7317344.1"/>
    </source>
</evidence>
<comment type="cofactor">
    <cofactor evidence="1">
        <name>FMN</name>
        <dbReference type="ChEBI" id="CHEBI:58210"/>
    </cofactor>
</comment>
<dbReference type="SUPFAM" id="SSF55469">
    <property type="entry name" value="FMN-dependent nitroreductase-like"/>
    <property type="match status" value="1"/>
</dbReference>
<dbReference type="Proteomes" id="UP000613580">
    <property type="component" value="Unassembled WGS sequence"/>
</dbReference>
<comment type="caution">
    <text evidence="7">The sequence shown here is derived from an EMBL/GenBank/DDBJ whole genome shotgun (WGS) entry which is preliminary data.</text>
</comment>
<gene>
    <name evidence="7" type="ORF">HMN09_00470400</name>
</gene>